<keyword evidence="2" id="KW-1185">Reference proteome</keyword>
<dbReference type="Proteomes" id="UP001259803">
    <property type="component" value="Unassembled WGS sequence"/>
</dbReference>
<dbReference type="Gene3D" id="1.10.540.10">
    <property type="entry name" value="Acyl-CoA dehydrogenase/oxidase, N-terminal domain"/>
    <property type="match status" value="1"/>
</dbReference>
<sequence>MDTPSAQKLCTTSSDAEAADAALLRRIAEHAPLVDRIGATLDKEAGWLREAGWLGKCLPEDRGGAGWGCEAAGTYGVSAALWNLGAANLSVARLFEGHVNAVKLVMLLGAASLLDELREAVSKGAMLGVWGADDPDHPVTLCKDAGGWRMTGRKRFASGLGVVDHAIITARWNGATQLAVVPVTDPACMDLTGWNVSGMRATASGSYSFDSVDVTGRLLGKPNAYFTEPFFEGGIWRYCAAHGGAAAALYAQLRAALIASGRAEDPHQQDRMVAAAIAVETIRMWTMKAALAVEAGEAGPQAAAVSLLARQVIHDLCRKTISLVEAALGTAAFFEGTAVERVRRDLAFYLCQAAPDAKRARAAEALTNGTVLAHLQTGQFGEIMP</sequence>
<dbReference type="SUPFAM" id="SSF56645">
    <property type="entry name" value="Acyl-CoA dehydrogenase NM domain-like"/>
    <property type="match status" value="1"/>
</dbReference>
<organism evidence="1 2">
    <name type="scientific">Croceicoccus esteveae</name>
    <dbReference type="NCBI Taxonomy" id="3075597"/>
    <lineage>
        <taxon>Bacteria</taxon>
        <taxon>Pseudomonadati</taxon>
        <taxon>Pseudomonadota</taxon>
        <taxon>Alphaproteobacteria</taxon>
        <taxon>Sphingomonadales</taxon>
        <taxon>Erythrobacteraceae</taxon>
        <taxon>Croceicoccus</taxon>
    </lineage>
</organism>
<dbReference type="Gene3D" id="2.40.110.10">
    <property type="entry name" value="Butyryl-CoA Dehydrogenase, subunit A, domain 2"/>
    <property type="match status" value="1"/>
</dbReference>
<evidence type="ECO:0000313" key="2">
    <source>
        <dbReference type="Proteomes" id="UP001259803"/>
    </source>
</evidence>
<dbReference type="SUPFAM" id="SSF47203">
    <property type="entry name" value="Acyl-CoA dehydrogenase C-terminal domain-like"/>
    <property type="match status" value="1"/>
</dbReference>
<evidence type="ECO:0000313" key="1">
    <source>
        <dbReference type="EMBL" id="MDT0575917.1"/>
    </source>
</evidence>
<keyword evidence="1" id="KW-0560">Oxidoreductase</keyword>
<accession>A0ABU2ZH48</accession>
<comment type="caution">
    <text evidence="1">The sequence shown here is derived from an EMBL/GenBank/DDBJ whole genome shotgun (WGS) entry which is preliminary data.</text>
</comment>
<dbReference type="InterPro" id="IPR009100">
    <property type="entry name" value="AcylCoA_DH/oxidase_NM_dom_sf"/>
</dbReference>
<dbReference type="InterPro" id="IPR036250">
    <property type="entry name" value="AcylCo_DH-like_C"/>
</dbReference>
<dbReference type="EMBL" id="JAVRHS010000004">
    <property type="protein sequence ID" value="MDT0575917.1"/>
    <property type="molecule type" value="Genomic_DNA"/>
</dbReference>
<protein>
    <submittedName>
        <fullName evidence="1">Acyl-CoA dehydrogenase family protein</fullName>
        <ecNumber evidence="1">1.-.-.-</ecNumber>
    </submittedName>
</protein>
<reference evidence="1 2" key="1">
    <citation type="submission" date="2023-09" db="EMBL/GenBank/DDBJ databases">
        <authorList>
            <person name="Rey-Velasco X."/>
        </authorList>
    </citation>
    <scope>NUCLEOTIDE SEQUENCE [LARGE SCALE GENOMIC DNA]</scope>
    <source>
        <strain evidence="1 2">F390</strain>
    </source>
</reference>
<dbReference type="InterPro" id="IPR046373">
    <property type="entry name" value="Acyl-CoA_Oxase/DH_mid-dom_sf"/>
</dbReference>
<gene>
    <name evidence="1" type="ORF">RM533_06935</name>
</gene>
<dbReference type="InterPro" id="IPR037069">
    <property type="entry name" value="AcylCoA_DH/ox_N_sf"/>
</dbReference>
<dbReference type="GO" id="GO:0016491">
    <property type="term" value="F:oxidoreductase activity"/>
    <property type="evidence" value="ECO:0007669"/>
    <property type="project" value="UniProtKB-KW"/>
</dbReference>
<dbReference type="Gene3D" id="1.20.140.10">
    <property type="entry name" value="Butyryl-CoA Dehydrogenase, subunit A, domain 3"/>
    <property type="match status" value="1"/>
</dbReference>
<proteinExistence type="predicted"/>
<name>A0ABU2ZH48_9SPHN</name>
<dbReference type="EC" id="1.-.-.-" evidence="1"/>
<dbReference type="RefSeq" id="WP_311340499.1">
    <property type="nucleotide sequence ID" value="NZ_JAVRHS010000004.1"/>
</dbReference>